<reference evidence="2 3" key="1">
    <citation type="submission" date="2015-12" db="EMBL/GenBank/DDBJ databases">
        <title>Intraspecies pangenome expansion in the marine bacterium Alteromonas.</title>
        <authorList>
            <person name="Lopez-Perez M."/>
            <person name="Rodriguez-Valera F."/>
        </authorList>
    </citation>
    <scope>NUCLEOTIDE SEQUENCE [LARGE SCALE GENOMIC DNA]</scope>
    <source>
        <strain evidence="2 3">UM8</strain>
    </source>
</reference>
<dbReference type="AlphaFoldDB" id="A0AAC8XHS4"/>
<dbReference type="RefSeq" id="WP_012516879.1">
    <property type="nucleotide sequence ID" value="NZ_CP013928.1"/>
</dbReference>
<evidence type="ECO:0000256" key="1">
    <source>
        <dbReference type="SAM" id="Phobius"/>
    </source>
</evidence>
<dbReference type="Proteomes" id="UP000061468">
    <property type="component" value="Chromosome"/>
</dbReference>
<evidence type="ECO:0000313" key="2">
    <source>
        <dbReference type="EMBL" id="AMJ77096.1"/>
    </source>
</evidence>
<protein>
    <submittedName>
        <fullName evidence="2">Uncharacterized protein</fullName>
    </submittedName>
</protein>
<accession>A0AAC8XHS4</accession>
<evidence type="ECO:0000313" key="3">
    <source>
        <dbReference type="Proteomes" id="UP000061468"/>
    </source>
</evidence>
<sequence length="244" mass="28122">MIELKILGSFITASATILVALATYIWKIQREKKESNRTIIYLLLELRNVFINSVINTDRAIDGYLKLYLEKLNDQAFSPKDKSAFEAELRIALEKAFNSLIIDMKEELRVDFSSQFDSAILELSKHDPILAYRLQKNIKIEKTFEVIENHLTRTKDWVDNTNEENLPSFESISRRLESKLVEKLAGDLEQDILTVASSDSFLTKLKCKRIISNKNINSIYDFSEIGPYLDESLITVFENSSQNI</sequence>
<organism evidence="2 3">
    <name type="scientific">Alteromonas mediterranea</name>
    <dbReference type="NCBI Taxonomy" id="314275"/>
    <lineage>
        <taxon>Bacteria</taxon>
        <taxon>Pseudomonadati</taxon>
        <taxon>Pseudomonadota</taxon>
        <taxon>Gammaproteobacteria</taxon>
        <taxon>Alteromonadales</taxon>
        <taxon>Alteromonadaceae</taxon>
        <taxon>Alteromonas/Salinimonas group</taxon>
        <taxon>Alteromonas</taxon>
    </lineage>
</organism>
<keyword evidence="1" id="KW-0472">Membrane</keyword>
<name>A0AAC8XHS4_9ALTE</name>
<dbReference type="EMBL" id="CP013928">
    <property type="protein sequence ID" value="AMJ77096.1"/>
    <property type="molecule type" value="Genomic_DNA"/>
</dbReference>
<keyword evidence="1" id="KW-1133">Transmembrane helix</keyword>
<gene>
    <name evidence="2" type="ORF">AV942_01585</name>
</gene>
<feature type="transmembrane region" description="Helical" evidence="1">
    <location>
        <begin position="6"/>
        <end position="26"/>
    </location>
</feature>
<keyword evidence="1" id="KW-0812">Transmembrane</keyword>
<proteinExistence type="predicted"/>